<dbReference type="AlphaFoldDB" id="A0A0R3TY56"/>
<dbReference type="STRING" id="102285.A0A0R3TY56"/>
<dbReference type="Proteomes" id="UP000278807">
    <property type="component" value="Unassembled WGS sequence"/>
</dbReference>
<evidence type="ECO:0000313" key="9">
    <source>
        <dbReference type="WBParaSite" id="HNAJ_0001280301-mRNA-1"/>
    </source>
</evidence>
<keyword evidence="3" id="KW-0678">Repressor</keyword>
<organism evidence="9">
    <name type="scientific">Rodentolepis nana</name>
    <name type="common">Dwarf tapeworm</name>
    <name type="synonym">Hymenolepis nana</name>
    <dbReference type="NCBI Taxonomy" id="102285"/>
    <lineage>
        <taxon>Eukaryota</taxon>
        <taxon>Metazoa</taxon>
        <taxon>Spiralia</taxon>
        <taxon>Lophotrochozoa</taxon>
        <taxon>Platyhelminthes</taxon>
        <taxon>Cestoda</taxon>
        <taxon>Eucestoda</taxon>
        <taxon>Cyclophyllidea</taxon>
        <taxon>Hymenolepididae</taxon>
        <taxon>Rodentolepis</taxon>
    </lineage>
</organism>
<dbReference type="GO" id="GO:0034244">
    <property type="term" value="P:negative regulation of transcription elongation by RNA polymerase II"/>
    <property type="evidence" value="ECO:0007669"/>
    <property type="project" value="TreeGrafter"/>
</dbReference>
<dbReference type="Pfam" id="PF04858">
    <property type="entry name" value="TH1"/>
    <property type="match status" value="2"/>
</dbReference>
<evidence type="ECO:0000256" key="4">
    <source>
        <dbReference type="ARBA" id="ARBA00023015"/>
    </source>
</evidence>
<dbReference type="InterPro" id="IPR006942">
    <property type="entry name" value="TH1"/>
</dbReference>
<dbReference type="OrthoDB" id="511287at2759"/>
<evidence type="ECO:0000256" key="2">
    <source>
        <dbReference type="ARBA" id="ARBA00005726"/>
    </source>
</evidence>
<comment type="subcellular location">
    <subcellularLocation>
        <location evidence="1">Nucleus</location>
    </subcellularLocation>
</comment>
<sequence length="627" mass="71936">MLPDEALEELRKPDAILENPVKIAKAIEVLSTSRDGDAEDSSDPLTAVTVLTTSYQGAIELLFEIGTWLTYIDDNPQQTRDIIESVVMETILQNYDRMKTLKFFDSGNVYEAVKWQSLLIQSARWRQTIYELAQQPRNEDCVFLSLAMPLIADNFIDELVSVPMAWGTLEIYLSCVNFTLRPLLDNFPQIMDDDLFFLSMAFMKVPSTNSSSSQQQSQPSTQHGFRETALGRYIAEMQADPERKKVYEHLNHFLDMGCHSEATYLMLQSVLQCLIRRRNDNAARHLSLLLETEACRRGCDVSRYSVYCCYAKNYPTEVMVMRNILAEQTLTNPELEIVYTAYMGDVPPPVSLIRQPLFIVMLADALFANPERLLNDHLECYAYLYAYSSVTVEEIDLSTERRLELDRSDVAKVSSDIMEASRICKHASWNMTTGSAVSLRAFRDLPTLLQLLRHRSIAFGAFRFLWAIFRSKRVEFELNLETMKPYCIVVNELASLNPYLRPAILFFVSELLGSQMEGMEDLSQLEYKKMLVGLLVHLITCGYVLPTIRKMHLLFERNRVDVSIVRHFVTELLSIASPPYHPEFMKAIHPLVSHPDITDGLQTQFHTELVKDFMAHFENEIGSYEMS</sequence>
<proteinExistence type="inferred from homology"/>
<evidence type="ECO:0000313" key="8">
    <source>
        <dbReference type="Proteomes" id="UP000278807"/>
    </source>
</evidence>
<name>A0A0R3TY56_RODNA</name>
<evidence type="ECO:0000256" key="3">
    <source>
        <dbReference type="ARBA" id="ARBA00022491"/>
    </source>
</evidence>
<gene>
    <name evidence="7" type="ORF">HNAJ_LOCUS12779</name>
</gene>
<reference evidence="7 8" key="2">
    <citation type="submission" date="2018-11" db="EMBL/GenBank/DDBJ databases">
        <authorList>
            <consortium name="Pathogen Informatics"/>
        </authorList>
    </citation>
    <scope>NUCLEOTIDE SEQUENCE [LARGE SCALE GENOMIC DNA]</scope>
</reference>
<dbReference type="EMBL" id="UZAE01014651">
    <property type="protein sequence ID" value="VDO14082.1"/>
    <property type="molecule type" value="Genomic_DNA"/>
</dbReference>
<keyword evidence="4" id="KW-0805">Transcription regulation</keyword>
<evidence type="ECO:0000256" key="1">
    <source>
        <dbReference type="ARBA" id="ARBA00004123"/>
    </source>
</evidence>
<dbReference type="PANTHER" id="PTHR12144">
    <property type="entry name" value="NEGATIVE ELONGATION FACTOR D"/>
    <property type="match status" value="1"/>
</dbReference>
<keyword evidence="8" id="KW-1185">Reference proteome</keyword>
<evidence type="ECO:0000256" key="5">
    <source>
        <dbReference type="ARBA" id="ARBA00023163"/>
    </source>
</evidence>
<dbReference type="WBParaSite" id="HNAJ_0001280301-mRNA-1">
    <property type="protein sequence ID" value="HNAJ_0001280301-mRNA-1"/>
    <property type="gene ID" value="HNAJ_0001280301"/>
</dbReference>
<dbReference type="GO" id="GO:0032021">
    <property type="term" value="C:NELF complex"/>
    <property type="evidence" value="ECO:0007669"/>
    <property type="project" value="TreeGrafter"/>
</dbReference>
<dbReference type="PANTHER" id="PTHR12144:SF0">
    <property type="entry name" value="NEGATIVE ELONGATION FACTOR C_D"/>
    <property type="match status" value="1"/>
</dbReference>
<comment type="similarity">
    <text evidence="2">Belongs to the NELF-D family.</text>
</comment>
<reference evidence="9" key="1">
    <citation type="submission" date="2017-02" db="UniProtKB">
        <authorList>
            <consortium name="WormBaseParasite"/>
        </authorList>
    </citation>
    <scope>IDENTIFICATION</scope>
</reference>
<accession>A0A0R3TY56</accession>
<dbReference type="GO" id="GO:0003723">
    <property type="term" value="F:RNA binding"/>
    <property type="evidence" value="ECO:0007669"/>
    <property type="project" value="TreeGrafter"/>
</dbReference>
<evidence type="ECO:0000256" key="6">
    <source>
        <dbReference type="ARBA" id="ARBA00023242"/>
    </source>
</evidence>
<protein>
    <submittedName>
        <fullName evidence="9">Negative elongation factor D</fullName>
    </submittedName>
</protein>
<keyword evidence="6" id="KW-0539">Nucleus</keyword>
<evidence type="ECO:0000313" key="7">
    <source>
        <dbReference type="EMBL" id="VDO14082.1"/>
    </source>
</evidence>
<keyword evidence="5" id="KW-0804">Transcription</keyword>